<sequence>MFTHISAIEKFNGDNYDSWRENIEIALAIWDMDLALQQDCPTQPTELVIQDGESQEAFSTRQWEFATVRMKYDIERTKWNQSNRKCLMIIKNSIVEPIRGFIPDCDTAKEYLKKVESQYIGFTKAYASSIIKKLITEKYRGGGVREHILRMSNWASKLKHMDMELPKDFVIHLIMISLSKDFEHFIVRYNTHPEYWTLEKLVSNCVQEEERIKETHGGYPVHHIHHHDKGKRQFSFKKNKTYKHK</sequence>
<dbReference type="EMBL" id="JAAALK010000288">
    <property type="protein sequence ID" value="KAG8056090.1"/>
    <property type="molecule type" value="Genomic_DNA"/>
</dbReference>
<dbReference type="PANTHER" id="PTHR35317:SF23">
    <property type="entry name" value="OS04G0629600 PROTEIN"/>
    <property type="match status" value="1"/>
</dbReference>
<evidence type="ECO:0000313" key="1">
    <source>
        <dbReference type="EMBL" id="KAG8056090.1"/>
    </source>
</evidence>
<dbReference type="Pfam" id="PF14223">
    <property type="entry name" value="Retrotran_gag_2"/>
    <property type="match status" value="1"/>
</dbReference>
<evidence type="ECO:0000313" key="2">
    <source>
        <dbReference type="Proteomes" id="UP000729402"/>
    </source>
</evidence>
<dbReference type="PANTHER" id="PTHR35317">
    <property type="entry name" value="OS04G0629600 PROTEIN"/>
    <property type="match status" value="1"/>
</dbReference>
<proteinExistence type="predicted"/>
<gene>
    <name evidence="1" type="ORF">GUJ93_ZPchr0001g31679</name>
</gene>
<keyword evidence="2" id="KW-1185">Reference proteome</keyword>
<reference evidence="1" key="2">
    <citation type="submission" date="2021-02" db="EMBL/GenBank/DDBJ databases">
        <authorList>
            <person name="Kimball J.A."/>
            <person name="Haas M.W."/>
            <person name="Macchietto M."/>
            <person name="Kono T."/>
            <person name="Duquette J."/>
            <person name="Shao M."/>
        </authorList>
    </citation>
    <scope>NUCLEOTIDE SEQUENCE</scope>
    <source>
        <tissue evidence="1">Fresh leaf tissue</tissue>
    </source>
</reference>
<comment type="caution">
    <text evidence="1">The sequence shown here is derived from an EMBL/GenBank/DDBJ whole genome shotgun (WGS) entry which is preliminary data.</text>
</comment>
<dbReference type="Proteomes" id="UP000729402">
    <property type="component" value="Unassembled WGS sequence"/>
</dbReference>
<dbReference type="AlphaFoldDB" id="A0A8J5RBV8"/>
<organism evidence="1 2">
    <name type="scientific">Zizania palustris</name>
    <name type="common">Northern wild rice</name>
    <dbReference type="NCBI Taxonomy" id="103762"/>
    <lineage>
        <taxon>Eukaryota</taxon>
        <taxon>Viridiplantae</taxon>
        <taxon>Streptophyta</taxon>
        <taxon>Embryophyta</taxon>
        <taxon>Tracheophyta</taxon>
        <taxon>Spermatophyta</taxon>
        <taxon>Magnoliopsida</taxon>
        <taxon>Liliopsida</taxon>
        <taxon>Poales</taxon>
        <taxon>Poaceae</taxon>
        <taxon>BOP clade</taxon>
        <taxon>Oryzoideae</taxon>
        <taxon>Oryzeae</taxon>
        <taxon>Zizaniinae</taxon>
        <taxon>Zizania</taxon>
    </lineage>
</organism>
<evidence type="ECO:0008006" key="3">
    <source>
        <dbReference type="Google" id="ProtNLM"/>
    </source>
</evidence>
<name>A0A8J5RBV8_ZIZPA</name>
<reference evidence="1" key="1">
    <citation type="journal article" date="2021" name="bioRxiv">
        <title>Whole Genome Assembly and Annotation of Northern Wild Rice, Zizania palustris L., Supports a Whole Genome Duplication in the Zizania Genus.</title>
        <authorList>
            <person name="Haas M."/>
            <person name="Kono T."/>
            <person name="Macchietto M."/>
            <person name="Millas R."/>
            <person name="McGilp L."/>
            <person name="Shao M."/>
            <person name="Duquette J."/>
            <person name="Hirsch C.N."/>
            <person name="Kimball J."/>
        </authorList>
    </citation>
    <scope>NUCLEOTIDE SEQUENCE</scope>
    <source>
        <tissue evidence="1">Fresh leaf tissue</tissue>
    </source>
</reference>
<dbReference type="OrthoDB" id="682681at2759"/>
<accession>A0A8J5RBV8</accession>
<protein>
    <recommendedName>
        <fullName evidence="3">DUF4219 domain-containing protein</fullName>
    </recommendedName>
</protein>